<evidence type="ECO:0000256" key="2">
    <source>
        <dbReference type="ARBA" id="ARBA00034078"/>
    </source>
</evidence>
<dbReference type="GO" id="GO:0016491">
    <property type="term" value="F:oxidoreductase activity"/>
    <property type="evidence" value="ECO:0007669"/>
    <property type="project" value="InterPro"/>
</dbReference>
<dbReference type="Proteomes" id="UP000016540">
    <property type="component" value="Unassembled WGS sequence"/>
</dbReference>
<evidence type="ECO:0000313" key="5">
    <source>
        <dbReference type="EMBL" id="EON92466.1"/>
    </source>
</evidence>
<protein>
    <submittedName>
        <fullName evidence="5">Oxidoreductase FAD/NAD(P)-binding subunit</fullName>
    </submittedName>
</protein>
<dbReference type="InterPro" id="IPR039261">
    <property type="entry name" value="FNR_nucleotide-bd"/>
</dbReference>
<dbReference type="GO" id="GO:0051537">
    <property type="term" value="F:2 iron, 2 sulfur cluster binding"/>
    <property type="evidence" value="ECO:0007669"/>
    <property type="project" value="InterPro"/>
</dbReference>
<dbReference type="STRING" id="1318628.MARLIPOL_06934"/>
<dbReference type="InterPro" id="IPR001709">
    <property type="entry name" value="Flavoprot_Pyr_Nucl_cyt_Rdtase"/>
</dbReference>
<organism evidence="5 6">
    <name type="scientific">Marinobacter lipolyticus SM19</name>
    <dbReference type="NCBI Taxonomy" id="1318628"/>
    <lineage>
        <taxon>Bacteria</taxon>
        <taxon>Pseudomonadati</taxon>
        <taxon>Pseudomonadota</taxon>
        <taxon>Gammaproteobacteria</taxon>
        <taxon>Pseudomonadales</taxon>
        <taxon>Marinobacteraceae</taxon>
        <taxon>Marinobacter</taxon>
    </lineage>
</organism>
<dbReference type="RefSeq" id="WP_012137392.1">
    <property type="nucleotide sequence ID" value="NZ_KE007317.1"/>
</dbReference>
<dbReference type="PRINTS" id="PR00371">
    <property type="entry name" value="FPNCR"/>
</dbReference>
<dbReference type="Gene3D" id="3.40.50.80">
    <property type="entry name" value="Nucleotide-binding domain of ferredoxin-NADP reductase (FNR) module"/>
    <property type="match status" value="1"/>
</dbReference>
<evidence type="ECO:0000256" key="1">
    <source>
        <dbReference type="ARBA" id="ARBA00023014"/>
    </source>
</evidence>
<dbReference type="InterPro" id="IPR001433">
    <property type="entry name" value="OxRdtase_FAD/NAD-bd"/>
</dbReference>
<dbReference type="InterPro" id="IPR001041">
    <property type="entry name" value="2Fe-2S_ferredoxin-type"/>
</dbReference>
<reference evidence="5 6" key="1">
    <citation type="journal article" date="2013" name="Genome Announc.">
        <title>Draft Genome Sequence of the Moderately Halophilic Bacterium Marinobacter lipolyticus Strain SM19.</title>
        <authorList>
            <person name="Papke R.T."/>
            <person name="de la Haba R.R."/>
            <person name="Infante-Dominguez C."/>
            <person name="Perez D."/>
            <person name="Sanchez-Porro C."/>
            <person name="Lapierre P."/>
            <person name="Ventosa A."/>
        </authorList>
    </citation>
    <scope>NUCLEOTIDE SEQUENCE [LARGE SCALE GENOMIC DNA]</scope>
    <source>
        <strain evidence="5 6">SM19</strain>
    </source>
</reference>
<name>R8B1K3_9GAMM</name>
<comment type="caution">
    <text evidence="5">The sequence shown here is derived from an EMBL/GenBank/DDBJ whole genome shotgun (WGS) entry which is preliminary data.</text>
</comment>
<dbReference type="HOGENOM" id="CLU_003827_7_0_6"/>
<dbReference type="PATRIC" id="fig|1318628.3.peg.1387"/>
<evidence type="ECO:0000259" key="4">
    <source>
        <dbReference type="PROSITE" id="PS51384"/>
    </source>
</evidence>
<dbReference type="eggNOG" id="COG1018">
    <property type="taxonomic scope" value="Bacteria"/>
</dbReference>
<dbReference type="Pfam" id="PF00111">
    <property type="entry name" value="Fer2"/>
    <property type="match status" value="1"/>
</dbReference>
<dbReference type="PRINTS" id="PR00410">
    <property type="entry name" value="PHEHYDRXLASE"/>
</dbReference>
<accession>R8B1K3</accession>
<keyword evidence="1" id="KW-0411">Iron-sulfur</keyword>
<dbReference type="Pfam" id="PF00175">
    <property type="entry name" value="NAD_binding_1"/>
    <property type="match status" value="1"/>
</dbReference>
<dbReference type="PROSITE" id="PS00197">
    <property type="entry name" value="2FE2S_FER_1"/>
    <property type="match status" value="1"/>
</dbReference>
<dbReference type="EMBL" id="ASAD01000010">
    <property type="protein sequence ID" value="EON92466.1"/>
    <property type="molecule type" value="Genomic_DNA"/>
</dbReference>
<dbReference type="PANTHER" id="PTHR47354:SF5">
    <property type="entry name" value="PROTEIN RFBI"/>
    <property type="match status" value="1"/>
</dbReference>
<dbReference type="InterPro" id="IPR006058">
    <property type="entry name" value="2Fe2S_fd_BS"/>
</dbReference>
<dbReference type="Gene3D" id="2.40.30.10">
    <property type="entry name" value="Translation factors"/>
    <property type="match status" value="1"/>
</dbReference>
<dbReference type="InterPro" id="IPR017927">
    <property type="entry name" value="FAD-bd_FR_type"/>
</dbReference>
<evidence type="ECO:0000259" key="3">
    <source>
        <dbReference type="PROSITE" id="PS51085"/>
    </source>
</evidence>
<dbReference type="eggNOG" id="COG0543">
    <property type="taxonomic scope" value="Bacteria"/>
</dbReference>
<keyword evidence="1" id="KW-0408">Iron</keyword>
<dbReference type="SUPFAM" id="SSF54292">
    <property type="entry name" value="2Fe-2S ferredoxin-like"/>
    <property type="match status" value="1"/>
</dbReference>
<sequence>MFSLFRKSAPKEHCAEINGEVVQVFQKETILHAALRENIDFPHSCRVGGCASCKCRLVKGTVKELTDIGYILSDDELDQGYILACQSVPTSDISIEVDLTAQNQRKTVPGRVILQERLTHDITHLKLQLDQTLNYKAGQYADLSLDSLPGLARSYSFATPCQMDATLSFFVRKVPGGPFSTAVNDQELLGHTVMVDGPAGEFWLRASEAPLILIAGGSGLAPILALLKDAMDGQNHRPVTLLFGARCQQDLYRLDDIRDLALKWSSAFRFIPVLSKEDERSDWTGARGRVTDFIPGLSLQGSEAYLCGPPGMIDAAEARLIEGGVKRISIYADRFTTTRDVLEADASVMTL</sequence>
<dbReference type="Pfam" id="PF00970">
    <property type="entry name" value="FAD_binding_6"/>
    <property type="match status" value="1"/>
</dbReference>
<gene>
    <name evidence="5" type="ORF">MARLIPOL_06934</name>
</gene>
<dbReference type="SUPFAM" id="SSF63380">
    <property type="entry name" value="Riboflavin synthase domain-like"/>
    <property type="match status" value="1"/>
</dbReference>
<dbReference type="PROSITE" id="PS51085">
    <property type="entry name" value="2FE2S_FER_2"/>
    <property type="match status" value="1"/>
</dbReference>
<dbReference type="InterPro" id="IPR008333">
    <property type="entry name" value="Cbr1-like_FAD-bd_dom"/>
</dbReference>
<evidence type="ECO:0000313" key="6">
    <source>
        <dbReference type="Proteomes" id="UP000016540"/>
    </source>
</evidence>
<dbReference type="Gene3D" id="3.10.20.30">
    <property type="match status" value="1"/>
</dbReference>
<dbReference type="PANTHER" id="PTHR47354">
    <property type="entry name" value="NADH OXIDOREDUCTASE HCR"/>
    <property type="match status" value="1"/>
</dbReference>
<dbReference type="OrthoDB" id="9806195at2"/>
<dbReference type="PROSITE" id="PS51384">
    <property type="entry name" value="FAD_FR"/>
    <property type="match status" value="1"/>
</dbReference>
<dbReference type="InterPro" id="IPR017938">
    <property type="entry name" value="Riboflavin_synthase-like_b-brl"/>
</dbReference>
<dbReference type="CDD" id="cd00207">
    <property type="entry name" value="fer2"/>
    <property type="match status" value="1"/>
</dbReference>
<dbReference type="InterPro" id="IPR036010">
    <property type="entry name" value="2Fe-2S_ferredoxin-like_sf"/>
</dbReference>
<dbReference type="AlphaFoldDB" id="R8B1K3"/>
<dbReference type="SUPFAM" id="SSF52343">
    <property type="entry name" value="Ferredoxin reductase-like, C-terminal NADP-linked domain"/>
    <property type="match status" value="1"/>
</dbReference>
<feature type="domain" description="FAD-binding FR-type" evidence="4">
    <location>
        <begin position="105"/>
        <end position="205"/>
    </location>
</feature>
<dbReference type="InterPro" id="IPR050415">
    <property type="entry name" value="MRET"/>
</dbReference>
<dbReference type="InterPro" id="IPR012675">
    <property type="entry name" value="Beta-grasp_dom_sf"/>
</dbReference>
<comment type="cofactor">
    <cofactor evidence="2">
        <name>[2Fe-2S] cluster</name>
        <dbReference type="ChEBI" id="CHEBI:190135"/>
    </cofactor>
</comment>
<keyword evidence="1" id="KW-0479">Metal-binding</keyword>
<proteinExistence type="predicted"/>
<keyword evidence="6" id="KW-1185">Reference proteome</keyword>
<feature type="domain" description="2Fe-2S ferredoxin-type" evidence="3">
    <location>
        <begin position="1"/>
        <end position="101"/>
    </location>
</feature>